<sequence>APPPQQLSCPLMIPAKRRKLGAPAAGPVADVIRFPHVAVFLLEKRMGASRRAFLTGLARSKGFRLEDSYSPAVTHVVSEKNSGDEVQAWLETQTPAGDADRSVHLLNMTWFTESMAAGHPVKIESRHRLQVTEGGAAKSGPSAVTNTMGAYACQRKTPLEHHNAVLTDALLLLAENADFCTNEGRSVAFKRAASVLKALPGPVRRMEELQGLPCLGEHCQRVIKEILEHGASSEVEMTRHSEHYQAMKALTGIFGVGVKTAEQWHRAGIRHPADLVSSEHKLNRAQRAGVEYYEHLRVPVTKAEADRIGEIVKRAVDAVLLGAEITLTGGFRRGKQTGHDVDFLITHPDEGREEGLLPKVVSWLEARDLLLYQKTNKNSYLEAKEWPARPPSNMDRFERCFSIFKLQRPWAALEEPPQSGERGAAETPGWKAVRVDLVVTPVSQFAFALLGWTGSQLFERDLRRWAGQKGMSLSSHALYDCEQKRYLRATSEEEIFAHLGLEYIPPGERNA</sequence>
<dbReference type="EC" id="2.7.7.7" evidence="9"/>
<organism evidence="12 13">
    <name type="scientific">Scleropages formosus</name>
    <name type="common">Asian bonytongue</name>
    <name type="synonym">Osteoglossum formosum</name>
    <dbReference type="NCBI Taxonomy" id="113540"/>
    <lineage>
        <taxon>Eukaryota</taxon>
        <taxon>Metazoa</taxon>
        <taxon>Chordata</taxon>
        <taxon>Craniata</taxon>
        <taxon>Vertebrata</taxon>
        <taxon>Euteleostomi</taxon>
        <taxon>Actinopterygii</taxon>
        <taxon>Neopterygii</taxon>
        <taxon>Teleostei</taxon>
        <taxon>Osteoglossocephala</taxon>
        <taxon>Osteoglossomorpha</taxon>
        <taxon>Osteoglossiformes</taxon>
        <taxon>Osteoglossidae</taxon>
        <taxon>Scleropages</taxon>
    </lineage>
</organism>
<dbReference type="Gene3D" id="1.10.150.20">
    <property type="entry name" value="5' to 3' exonuclease, C-terminal subdomain"/>
    <property type="match status" value="1"/>
</dbReference>
<dbReference type="GO" id="GO:0003677">
    <property type="term" value="F:DNA binding"/>
    <property type="evidence" value="ECO:0007669"/>
    <property type="project" value="UniProtKB-UniRule"/>
</dbReference>
<evidence type="ECO:0000313" key="13">
    <source>
        <dbReference type="Proteomes" id="UP000694397"/>
    </source>
</evidence>
<dbReference type="InterPro" id="IPR010996">
    <property type="entry name" value="HHH_MUS81"/>
</dbReference>
<keyword evidence="6 9" id="KW-0479">Metal-binding</keyword>
<dbReference type="InterPro" id="IPR043519">
    <property type="entry name" value="NT_sf"/>
</dbReference>
<proteinExistence type="inferred from homology"/>
<comment type="function">
    <text evidence="9">Gap-filling polymerase involved in repair of DNA double-strand breaks by non-homologous end joining (NHEJ).</text>
</comment>
<dbReference type="SMART" id="SM00483">
    <property type="entry name" value="POLXc"/>
    <property type="match status" value="1"/>
</dbReference>
<dbReference type="GO" id="GO:0003887">
    <property type="term" value="F:DNA-directed DNA polymerase activity"/>
    <property type="evidence" value="ECO:0007669"/>
    <property type="project" value="UniProtKB-UniRule"/>
</dbReference>
<keyword evidence="7 9" id="KW-0460">Magnesium</keyword>
<keyword evidence="5 9" id="KW-0548">Nucleotidyltransferase</keyword>
<dbReference type="Proteomes" id="UP000694397">
    <property type="component" value="Chromosome 6"/>
</dbReference>
<dbReference type="Gene3D" id="1.10.150.110">
    <property type="entry name" value="DNA polymerase beta, N-terminal domain-like"/>
    <property type="match status" value="1"/>
</dbReference>
<dbReference type="GeneTree" id="ENSGT00940000158490"/>
<dbReference type="InterPro" id="IPR027421">
    <property type="entry name" value="DNA_pol_lamdba_lyase_dom_sf"/>
</dbReference>
<reference evidence="12" key="2">
    <citation type="submission" date="2025-08" db="UniProtKB">
        <authorList>
            <consortium name="Ensembl"/>
        </authorList>
    </citation>
    <scope>IDENTIFICATION</scope>
</reference>
<evidence type="ECO:0000256" key="2">
    <source>
        <dbReference type="ARBA" id="ARBA00004123"/>
    </source>
</evidence>
<dbReference type="InterPro" id="IPR018944">
    <property type="entry name" value="DNA_pol_lambd_fingers_domain"/>
</dbReference>
<evidence type="ECO:0000256" key="6">
    <source>
        <dbReference type="ARBA" id="ARBA00022723"/>
    </source>
</evidence>
<dbReference type="InterPro" id="IPR028207">
    <property type="entry name" value="DNA_pol_B_palm_palm"/>
</dbReference>
<reference evidence="12" key="3">
    <citation type="submission" date="2025-09" db="UniProtKB">
        <authorList>
            <consortium name="Ensembl"/>
        </authorList>
    </citation>
    <scope>IDENTIFICATION</scope>
</reference>
<dbReference type="FunFam" id="1.10.150.110:FF:000003">
    <property type="entry name" value="DNA polymerase mu"/>
    <property type="match status" value="1"/>
</dbReference>
<dbReference type="Pfam" id="PF00533">
    <property type="entry name" value="BRCT"/>
    <property type="match status" value="1"/>
</dbReference>
<dbReference type="FunFam" id="3.40.50.10190:FF:000035">
    <property type="entry name" value="DNA-directed DNA/RNA polymerase mu"/>
    <property type="match status" value="1"/>
</dbReference>
<evidence type="ECO:0000256" key="3">
    <source>
        <dbReference type="ARBA" id="ARBA00008323"/>
    </source>
</evidence>
<comment type="subcellular location">
    <subcellularLocation>
        <location evidence="2 9">Nucleus</location>
    </subcellularLocation>
</comment>
<dbReference type="PANTHER" id="PTHR11276">
    <property type="entry name" value="DNA POLYMERASE TYPE-X FAMILY MEMBER"/>
    <property type="match status" value="1"/>
</dbReference>
<dbReference type="PANTHER" id="PTHR11276:SF24">
    <property type="entry name" value="DNA-DIRECTED DNA_RNA POLYMERASE MU"/>
    <property type="match status" value="1"/>
</dbReference>
<evidence type="ECO:0000256" key="4">
    <source>
        <dbReference type="ARBA" id="ARBA00022679"/>
    </source>
</evidence>
<dbReference type="PROSITE" id="PS00522">
    <property type="entry name" value="DNA_POLYMERASE_X"/>
    <property type="match status" value="1"/>
</dbReference>
<dbReference type="InterPro" id="IPR027249">
    <property type="entry name" value="DNA/RNApol_mu"/>
</dbReference>
<feature type="domain" description="BRCT" evidence="11">
    <location>
        <begin position="34"/>
        <end position="128"/>
    </location>
</feature>
<dbReference type="InterPro" id="IPR037160">
    <property type="entry name" value="DNA_Pol_thumb_sf"/>
</dbReference>
<dbReference type="Pfam" id="PF10391">
    <property type="entry name" value="DNA_pol_lambd_f"/>
    <property type="match status" value="1"/>
</dbReference>
<comment type="cofactor">
    <cofactor evidence="1 9 10">
        <name>Mg(2+)</name>
        <dbReference type="ChEBI" id="CHEBI:18420"/>
    </cofactor>
</comment>
<dbReference type="PIRSF" id="PIRSF000817">
    <property type="entry name" value="DNA_NT"/>
    <property type="match status" value="1"/>
</dbReference>
<dbReference type="InterPro" id="IPR001357">
    <property type="entry name" value="BRCT_dom"/>
</dbReference>
<dbReference type="PRINTS" id="PR00869">
    <property type="entry name" value="DNAPOLX"/>
</dbReference>
<dbReference type="PIRSF" id="PIRSF501176">
    <property type="entry name" value="DNApol_mu"/>
    <property type="match status" value="1"/>
</dbReference>
<dbReference type="InterPro" id="IPR002054">
    <property type="entry name" value="DNA-dir_DNA_pol_X"/>
</dbReference>
<name>A0A8C9RSG5_SCLFO</name>
<dbReference type="SUPFAM" id="SSF81585">
    <property type="entry name" value="PsbU/PolX domain-like"/>
    <property type="match status" value="1"/>
</dbReference>
<evidence type="ECO:0000256" key="10">
    <source>
        <dbReference type="PIRSR" id="PIRSR000817-1"/>
    </source>
</evidence>
<dbReference type="Pfam" id="PF14716">
    <property type="entry name" value="HHH_8"/>
    <property type="match status" value="1"/>
</dbReference>
<dbReference type="PROSITE" id="PS50172">
    <property type="entry name" value="BRCT"/>
    <property type="match status" value="1"/>
</dbReference>
<dbReference type="Gene3D" id="3.30.210.10">
    <property type="entry name" value="DNA polymerase, thumb domain"/>
    <property type="match status" value="1"/>
</dbReference>
<reference evidence="12 13" key="1">
    <citation type="submission" date="2019-04" db="EMBL/GenBank/DDBJ databases">
        <authorList>
            <consortium name="Wellcome Sanger Institute Data Sharing"/>
        </authorList>
    </citation>
    <scope>NUCLEOTIDE SEQUENCE [LARGE SCALE GENOMIC DNA]</scope>
</reference>
<dbReference type="SUPFAM" id="SSF47802">
    <property type="entry name" value="DNA polymerase beta, N-terminal domain-like"/>
    <property type="match status" value="1"/>
</dbReference>
<dbReference type="SUPFAM" id="SSF52113">
    <property type="entry name" value="BRCT domain"/>
    <property type="match status" value="1"/>
</dbReference>
<feature type="binding site" evidence="10">
    <location>
        <position position="342"/>
    </location>
    <ligand>
        <name>Mg(2+)</name>
        <dbReference type="ChEBI" id="CHEBI:18420"/>
    </ligand>
</feature>
<dbReference type="InterPro" id="IPR036420">
    <property type="entry name" value="BRCT_dom_sf"/>
</dbReference>
<keyword evidence="8 9" id="KW-0539">Nucleus</keyword>
<gene>
    <name evidence="12" type="primary">POLM</name>
    <name evidence="12" type="synonym">polm</name>
</gene>
<evidence type="ECO:0000256" key="5">
    <source>
        <dbReference type="ARBA" id="ARBA00022695"/>
    </source>
</evidence>
<dbReference type="Pfam" id="PF14791">
    <property type="entry name" value="DNA_pol_B_thumb"/>
    <property type="match status" value="1"/>
</dbReference>
<protein>
    <recommendedName>
        <fullName evidence="9">DNA-directed DNA/RNA polymerase mu</fullName>
        <ecNumber evidence="9">2.7.7.7</ecNumber>
    </recommendedName>
</protein>
<feature type="binding site" evidence="10">
    <location>
        <position position="340"/>
    </location>
    <ligand>
        <name>Mg(2+)</name>
        <dbReference type="ChEBI" id="CHEBI:18420"/>
    </ligand>
</feature>
<feature type="binding site" evidence="10">
    <location>
        <position position="436"/>
    </location>
    <ligand>
        <name>Mg(2+)</name>
        <dbReference type="ChEBI" id="CHEBI:18420"/>
    </ligand>
</feature>
<dbReference type="InterPro" id="IPR022312">
    <property type="entry name" value="DNA_pol_X"/>
</dbReference>
<dbReference type="GO" id="GO:0046872">
    <property type="term" value="F:metal ion binding"/>
    <property type="evidence" value="ECO:0007669"/>
    <property type="project" value="UniProtKB-UniRule"/>
</dbReference>
<dbReference type="Ensembl" id="ENSSFOT00015018660.2">
    <property type="protein sequence ID" value="ENSSFOP00015018448.2"/>
    <property type="gene ID" value="ENSSFOG00015011814.2"/>
</dbReference>
<dbReference type="GO" id="GO:0006303">
    <property type="term" value="P:double-strand break repair via nonhomologous end joining"/>
    <property type="evidence" value="ECO:0007669"/>
    <property type="project" value="TreeGrafter"/>
</dbReference>
<comment type="similarity">
    <text evidence="3 9">Belongs to the DNA polymerase type-X family.</text>
</comment>
<dbReference type="FunFam" id="3.30.210.10:FF:000004">
    <property type="entry name" value="DNA-directed DNA/RNA polymerase mu"/>
    <property type="match status" value="1"/>
</dbReference>
<evidence type="ECO:0000256" key="9">
    <source>
        <dbReference type="PIRNR" id="PIRNR000817"/>
    </source>
</evidence>
<evidence type="ECO:0000313" key="12">
    <source>
        <dbReference type="Ensembl" id="ENSSFOP00015018448.2"/>
    </source>
</evidence>
<dbReference type="InterPro" id="IPR001726">
    <property type="entry name" value="TdT/Mu"/>
</dbReference>
<dbReference type="Pfam" id="PF14792">
    <property type="entry name" value="DNA_pol_B_palm"/>
    <property type="match status" value="1"/>
</dbReference>
<dbReference type="OrthoDB" id="205514at2759"/>
<dbReference type="CDD" id="cd00141">
    <property type="entry name" value="NT_POLXc"/>
    <property type="match status" value="1"/>
</dbReference>
<dbReference type="InterPro" id="IPR029398">
    <property type="entry name" value="PolB_thumb"/>
</dbReference>
<dbReference type="GO" id="GO:0005634">
    <property type="term" value="C:nucleus"/>
    <property type="evidence" value="ECO:0007669"/>
    <property type="project" value="UniProtKB-SubCell"/>
</dbReference>
<evidence type="ECO:0000259" key="11">
    <source>
        <dbReference type="PROSITE" id="PS50172"/>
    </source>
</evidence>
<dbReference type="SUPFAM" id="SSF81301">
    <property type="entry name" value="Nucleotidyltransferase"/>
    <property type="match status" value="1"/>
</dbReference>
<dbReference type="AlphaFoldDB" id="A0A8C9RSG5"/>
<evidence type="ECO:0000256" key="7">
    <source>
        <dbReference type="ARBA" id="ARBA00022842"/>
    </source>
</evidence>
<keyword evidence="4 9" id="KW-0808">Transferase</keyword>
<dbReference type="Gene3D" id="3.30.460.10">
    <property type="entry name" value="Beta Polymerase, domain 2"/>
    <property type="match status" value="1"/>
</dbReference>
<dbReference type="InterPro" id="IPR019843">
    <property type="entry name" value="DNA_pol-X_BS"/>
</dbReference>
<dbReference type="Gene3D" id="3.40.50.10190">
    <property type="entry name" value="BRCT domain"/>
    <property type="match status" value="1"/>
</dbReference>
<comment type="catalytic activity">
    <reaction evidence="9">
        <text>DNA(n) + a 2'-deoxyribonucleoside 5'-triphosphate = DNA(n+1) + diphosphate</text>
        <dbReference type="Rhea" id="RHEA:22508"/>
        <dbReference type="Rhea" id="RHEA-COMP:17339"/>
        <dbReference type="Rhea" id="RHEA-COMP:17340"/>
        <dbReference type="ChEBI" id="CHEBI:33019"/>
        <dbReference type="ChEBI" id="CHEBI:61560"/>
        <dbReference type="ChEBI" id="CHEBI:173112"/>
        <dbReference type="EC" id="2.7.7.7"/>
    </reaction>
</comment>
<evidence type="ECO:0000256" key="1">
    <source>
        <dbReference type="ARBA" id="ARBA00001946"/>
    </source>
</evidence>
<accession>A0A8C9RSG5</accession>
<keyword evidence="13" id="KW-1185">Reference proteome</keyword>
<dbReference type="PRINTS" id="PR00871">
    <property type="entry name" value="DNAPOLXTDT"/>
</dbReference>
<evidence type="ECO:0000256" key="8">
    <source>
        <dbReference type="ARBA" id="ARBA00023242"/>
    </source>
</evidence>